<dbReference type="PROSITE" id="PS00557">
    <property type="entry name" value="FMN_HYDROXY_ACID_DH_1"/>
    <property type="match status" value="1"/>
</dbReference>
<dbReference type="PROSITE" id="PS51349">
    <property type="entry name" value="FMN_HYDROXY_ACID_DH_2"/>
    <property type="match status" value="1"/>
</dbReference>
<dbReference type="PANTHER" id="PTHR10578:SF107">
    <property type="entry name" value="2-HYDROXYACID OXIDASE 1"/>
    <property type="match status" value="1"/>
</dbReference>
<evidence type="ECO:0000256" key="5">
    <source>
        <dbReference type="ARBA" id="ARBA00024042"/>
    </source>
</evidence>
<comment type="caution">
    <text evidence="7">The sequence shown here is derived from an EMBL/GenBank/DDBJ whole genome shotgun (WGS) entry which is preliminary data.</text>
</comment>
<evidence type="ECO:0000259" key="6">
    <source>
        <dbReference type="PROSITE" id="PS51349"/>
    </source>
</evidence>
<reference evidence="8" key="1">
    <citation type="submission" date="2023-07" db="EMBL/GenBank/DDBJ databases">
        <title>Ancylobacter moscoviensis sp. nov., facultatively methylotrophic bacteria from activated sludge and the reclassification of Starkeya novella (Starkey 1934) Kelly et al. 2000 as Ancylobacter novellus comb. nov., Starkeya koreensis Im et al. 2006 as Ancylobacter koreensis comb.nov., Angulomicrobium tetraedrale Vasil'eva et al. 1986 as Ancylobacter tetraedralis comb. nov., Angulomicrobium amanitiforme Fritz et al. 2004 as Ancylobacter amanitiformis comb. nov. and Methylorhabdus multivorans Doronina et al. 1996 as Ancylobacter multivorans comb. nov. and emended description of the genus Ancylobacter.</title>
        <authorList>
            <person name="Doronina N."/>
            <person name="Chemodurova A."/>
            <person name="Grouzdev D."/>
            <person name="Koziaeva V."/>
            <person name="Shi W."/>
            <person name="Wu L."/>
            <person name="Kaparullina E."/>
        </authorList>
    </citation>
    <scope>NUCLEOTIDE SEQUENCE [LARGE SCALE GENOMIC DNA]</scope>
    <source>
        <strain evidence="8">Jip08</strain>
    </source>
</reference>
<evidence type="ECO:0000256" key="1">
    <source>
        <dbReference type="ARBA" id="ARBA00001917"/>
    </source>
</evidence>
<keyword evidence="4" id="KW-0560">Oxidoreductase</keyword>
<dbReference type="PIRSF" id="PIRSF000138">
    <property type="entry name" value="Al-hdrx_acd_dh"/>
    <property type="match status" value="1"/>
</dbReference>
<keyword evidence="8" id="KW-1185">Reference proteome</keyword>
<protein>
    <submittedName>
        <fullName evidence="7">Alpha-hydroxy-acid oxidizing protein</fullName>
    </submittedName>
</protein>
<accession>A0ABT0DRP6</accession>
<dbReference type="Gene3D" id="3.20.20.70">
    <property type="entry name" value="Aldolase class I"/>
    <property type="match status" value="1"/>
</dbReference>
<sequence>MSPSNHPPAGPVLADRLRREAISVPALRLMARRALPRAVFDFSDGGAEDEYTLRRNEAAFGRYAFLPRPLDGAPVRDQSLRLFGMDLSMPVMIGPTGLAGLFWPGAETLAVRAANNAGTAYCASHGSVCTLEDIAATGAPNRLMQVFVYRDRGFTRELTERAAQAGYKALVLTLDNQLHGKRDRDLRNGFTIPPRFGLADTLAMATKLPWLLRMGRELPTLTFGNYRREGQPSDIRTLAARMHDMFDPAMTWADVDELRRVWKGPLILKGVLHPAEAAEAVARGMDGVIVSNHGGRQLDHAVSSIEALPGVVHAVDGRIPVLLDGGVRRGTDVVKALALGATACFIARPYLWALSVGGEAGVAHVLELFRDEIDRAMGLLGVTSLRQLTPEVLAPVPSLGAAA</sequence>
<dbReference type="InterPro" id="IPR000262">
    <property type="entry name" value="FMN-dep_DH"/>
</dbReference>
<dbReference type="InterPro" id="IPR012133">
    <property type="entry name" value="Alpha-hydoxy_acid_DH_FMN"/>
</dbReference>
<dbReference type="InterPro" id="IPR037396">
    <property type="entry name" value="FMN_HAD"/>
</dbReference>
<keyword evidence="3" id="KW-0288">FMN</keyword>
<name>A0ABT0DRP6_9HYPH</name>
<evidence type="ECO:0000313" key="8">
    <source>
        <dbReference type="Proteomes" id="UP001202867"/>
    </source>
</evidence>
<organism evidence="7 8">
    <name type="scientific">Ancylobacter koreensis</name>
    <dbReference type="NCBI Taxonomy" id="266121"/>
    <lineage>
        <taxon>Bacteria</taxon>
        <taxon>Pseudomonadati</taxon>
        <taxon>Pseudomonadota</taxon>
        <taxon>Alphaproteobacteria</taxon>
        <taxon>Hyphomicrobiales</taxon>
        <taxon>Xanthobacteraceae</taxon>
        <taxon>Ancylobacter</taxon>
    </lineage>
</organism>
<dbReference type="CDD" id="cd02809">
    <property type="entry name" value="alpha_hydroxyacid_oxid_FMN"/>
    <property type="match status" value="1"/>
</dbReference>
<dbReference type="InterPro" id="IPR013785">
    <property type="entry name" value="Aldolase_TIM"/>
</dbReference>
<dbReference type="Pfam" id="PF01070">
    <property type="entry name" value="FMN_dh"/>
    <property type="match status" value="1"/>
</dbReference>
<dbReference type="EMBL" id="JALKCG010000010">
    <property type="protein sequence ID" value="MCK0209951.1"/>
    <property type="molecule type" value="Genomic_DNA"/>
</dbReference>
<gene>
    <name evidence="7" type="ORF">MWN33_18115</name>
</gene>
<feature type="domain" description="FMN hydroxy acid dehydrogenase" evidence="6">
    <location>
        <begin position="16"/>
        <end position="398"/>
    </location>
</feature>
<proteinExistence type="inferred from homology"/>
<dbReference type="SUPFAM" id="SSF51395">
    <property type="entry name" value="FMN-linked oxidoreductases"/>
    <property type="match status" value="1"/>
</dbReference>
<dbReference type="PANTHER" id="PTHR10578">
    <property type="entry name" value="S -2-HYDROXY-ACID OXIDASE-RELATED"/>
    <property type="match status" value="1"/>
</dbReference>
<evidence type="ECO:0000256" key="2">
    <source>
        <dbReference type="ARBA" id="ARBA00022630"/>
    </source>
</evidence>
<comment type="cofactor">
    <cofactor evidence="1">
        <name>FMN</name>
        <dbReference type="ChEBI" id="CHEBI:58210"/>
    </cofactor>
</comment>
<evidence type="ECO:0000313" key="7">
    <source>
        <dbReference type="EMBL" id="MCK0209951.1"/>
    </source>
</evidence>
<keyword evidence="2" id="KW-0285">Flavoprotein</keyword>
<dbReference type="Proteomes" id="UP001202867">
    <property type="component" value="Unassembled WGS sequence"/>
</dbReference>
<dbReference type="RefSeq" id="WP_247202459.1">
    <property type="nucleotide sequence ID" value="NZ_JALKCG010000010.1"/>
</dbReference>
<comment type="similarity">
    <text evidence="5">Belongs to the FMN-dependent alpha-hydroxy acid dehydrogenase family.</text>
</comment>
<dbReference type="InterPro" id="IPR008259">
    <property type="entry name" value="FMN_hydac_DH_AS"/>
</dbReference>
<evidence type="ECO:0000256" key="3">
    <source>
        <dbReference type="ARBA" id="ARBA00022643"/>
    </source>
</evidence>
<evidence type="ECO:0000256" key="4">
    <source>
        <dbReference type="ARBA" id="ARBA00023002"/>
    </source>
</evidence>